<dbReference type="Pfam" id="PF12937">
    <property type="entry name" value="F-box-like"/>
    <property type="match status" value="1"/>
</dbReference>
<dbReference type="InterPro" id="IPR032675">
    <property type="entry name" value="LRR_dom_sf"/>
</dbReference>
<dbReference type="CDD" id="cd09917">
    <property type="entry name" value="F-box_SF"/>
    <property type="match status" value="1"/>
</dbReference>
<dbReference type="Gene3D" id="3.80.10.10">
    <property type="entry name" value="Ribonuclease Inhibitor"/>
    <property type="match status" value="1"/>
</dbReference>
<feature type="domain" description="F-box" evidence="2">
    <location>
        <begin position="24"/>
        <end position="66"/>
    </location>
</feature>
<proteinExistence type="predicted"/>
<dbReference type="Proteomes" id="UP001280581">
    <property type="component" value="Unassembled WGS sequence"/>
</dbReference>
<evidence type="ECO:0000259" key="2">
    <source>
        <dbReference type="SMART" id="SM00256"/>
    </source>
</evidence>
<comment type="caution">
    <text evidence="3">The sequence shown here is derived from an EMBL/GenBank/DDBJ whole genome shotgun (WGS) entry which is preliminary data.</text>
</comment>
<dbReference type="AlphaFoldDB" id="A0AAN6LPU1"/>
<gene>
    <name evidence="3" type="ORF">GRF29_161g728437</name>
</gene>
<dbReference type="InterPro" id="IPR036047">
    <property type="entry name" value="F-box-like_dom_sf"/>
</dbReference>
<evidence type="ECO:0000256" key="1">
    <source>
        <dbReference type="SAM" id="MobiDB-lite"/>
    </source>
</evidence>
<organism evidence="3 4">
    <name type="scientific">Pseudopithomyces chartarum</name>
    <dbReference type="NCBI Taxonomy" id="1892770"/>
    <lineage>
        <taxon>Eukaryota</taxon>
        <taxon>Fungi</taxon>
        <taxon>Dikarya</taxon>
        <taxon>Ascomycota</taxon>
        <taxon>Pezizomycotina</taxon>
        <taxon>Dothideomycetes</taxon>
        <taxon>Pleosporomycetidae</taxon>
        <taxon>Pleosporales</taxon>
        <taxon>Massarineae</taxon>
        <taxon>Didymosphaeriaceae</taxon>
        <taxon>Pseudopithomyces</taxon>
    </lineage>
</organism>
<name>A0AAN6LPU1_9PLEO</name>
<accession>A0AAN6LPU1</accession>
<sequence length="463" mass="52495">MHHEQSVIVKRNLQRQTNDDRSGLPTEILMDIFERLSSKSSDLVVAMRTCKRWYHIAGTVLYRHISLDSKLREDTSGARFGRSARQSHLIRSLSVRITQVHLMGFSVRSTDAFDRLAELCEAVRRMKNLQTFSLSFEESLDHLEGFSVPSAVIVLILQSLPQSTINLNLDCDCITRPDLDQPHVCQAVSALLPRLRSLRLRTSHLCSEIFSSLSPEATPYQELTGFSKSKRNASSLEYVVIRMIARPECAHLVHTPLCYPGDKLLHGAKLASTLQDLYDVGALPSLREFAVIGKVDAPSTLQNDNWNVFKIRTFARGVPETITLPWCARGGSSSLYMIRDGSGDWFGSFRDMTNALEGPLIWTRVGIKALRYLKPYEMHNDWQLRHSRLAPRDTVIKKFGVSFRLWKHEDATSLSLLCARKVSGFADTEVATQLLPDGWRWVVAEGPWRWTIEPVNAFWPAAF</sequence>
<feature type="region of interest" description="Disordered" evidence="1">
    <location>
        <begin position="1"/>
        <end position="20"/>
    </location>
</feature>
<dbReference type="InterPro" id="IPR001810">
    <property type="entry name" value="F-box_dom"/>
</dbReference>
<reference evidence="3 4" key="1">
    <citation type="submission" date="2021-02" db="EMBL/GenBank/DDBJ databases">
        <title>Genome assembly of Pseudopithomyces chartarum.</title>
        <authorList>
            <person name="Jauregui R."/>
            <person name="Singh J."/>
            <person name="Voisey C."/>
        </authorList>
    </citation>
    <scope>NUCLEOTIDE SEQUENCE [LARGE SCALE GENOMIC DNA]</scope>
    <source>
        <strain evidence="3 4">AGR01</strain>
    </source>
</reference>
<protein>
    <recommendedName>
        <fullName evidence="2">F-box domain-containing protein</fullName>
    </recommendedName>
</protein>
<evidence type="ECO:0000313" key="4">
    <source>
        <dbReference type="Proteomes" id="UP001280581"/>
    </source>
</evidence>
<dbReference type="SUPFAM" id="SSF81383">
    <property type="entry name" value="F-box domain"/>
    <property type="match status" value="1"/>
</dbReference>
<keyword evidence="4" id="KW-1185">Reference proteome</keyword>
<dbReference type="SMART" id="SM00256">
    <property type="entry name" value="FBOX"/>
    <property type="match status" value="1"/>
</dbReference>
<evidence type="ECO:0000313" key="3">
    <source>
        <dbReference type="EMBL" id="KAK3202284.1"/>
    </source>
</evidence>
<dbReference type="EMBL" id="WVTA01000014">
    <property type="protein sequence ID" value="KAK3202284.1"/>
    <property type="molecule type" value="Genomic_DNA"/>
</dbReference>